<dbReference type="Proteomes" id="UP001359559">
    <property type="component" value="Unassembled WGS sequence"/>
</dbReference>
<keyword evidence="2" id="KW-1185">Reference proteome</keyword>
<dbReference type="AlphaFoldDB" id="A0AAN9Q132"/>
<reference evidence="1 2" key="1">
    <citation type="submission" date="2024-01" db="EMBL/GenBank/DDBJ databases">
        <title>The genomes of 5 underutilized Papilionoideae crops provide insights into root nodulation and disease resistance.</title>
        <authorList>
            <person name="Yuan L."/>
        </authorList>
    </citation>
    <scope>NUCLEOTIDE SEQUENCE [LARGE SCALE GENOMIC DNA]</scope>
    <source>
        <strain evidence="1">LY-2023</strain>
        <tissue evidence="1">Leaf</tissue>
    </source>
</reference>
<dbReference type="EMBL" id="JAYKXN010000001">
    <property type="protein sequence ID" value="KAK7318576.1"/>
    <property type="molecule type" value="Genomic_DNA"/>
</dbReference>
<proteinExistence type="predicted"/>
<name>A0AAN9Q132_CLITE</name>
<accession>A0AAN9Q132</accession>
<evidence type="ECO:0000313" key="1">
    <source>
        <dbReference type="EMBL" id="KAK7318576.1"/>
    </source>
</evidence>
<comment type="caution">
    <text evidence="1">The sequence shown here is derived from an EMBL/GenBank/DDBJ whole genome shotgun (WGS) entry which is preliminary data.</text>
</comment>
<organism evidence="1 2">
    <name type="scientific">Clitoria ternatea</name>
    <name type="common">Butterfly pea</name>
    <dbReference type="NCBI Taxonomy" id="43366"/>
    <lineage>
        <taxon>Eukaryota</taxon>
        <taxon>Viridiplantae</taxon>
        <taxon>Streptophyta</taxon>
        <taxon>Embryophyta</taxon>
        <taxon>Tracheophyta</taxon>
        <taxon>Spermatophyta</taxon>
        <taxon>Magnoliopsida</taxon>
        <taxon>eudicotyledons</taxon>
        <taxon>Gunneridae</taxon>
        <taxon>Pentapetalae</taxon>
        <taxon>rosids</taxon>
        <taxon>fabids</taxon>
        <taxon>Fabales</taxon>
        <taxon>Fabaceae</taxon>
        <taxon>Papilionoideae</taxon>
        <taxon>50 kb inversion clade</taxon>
        <taxon>NPAAA clade</taxon>
        <taxon>indigoferoid/millettioid clade</taxon>
        <taxon>Phaseoleae</taxon>
        <taxon>Clitoria</taxon>
    </lineage>
</organism>
<evidence type="ECO:0000313" key="2">
    <source>
        <dbReference type="Proteomes" id="UP001359559"/>
    </source>
</evidence>
<gene>
    <name evidence="1" type="ORF">RJT34_03279</name>
</gene>
<sequence length="85" mass="9438">MAIVTHGMPCFFSSFSCVEERMMAATFKYQPAWAIDVSAPGSSRNFPRFLSMRFACNASISTPLSVSHHSSSKRLFKIIVKSRGT</sequence>
<protein>
    <submittedName>
        <fullName evidence="1">Uncharacterized protein</fullName>
    </submittedName>
</protein>